<protein>
    <submittedName>
        <fullName evidence="2">Uncharacterized protein LOC105075346 isoform X1</fullName>
    </submittedName>
</protein>
<dbReference type="RefSeq" id="XP_074230386.1">
    <property type="nucleotide sequence ID" value="XM_074374285.1"/>
</dbReference>
<gene>
    <name evidence="2" type="primary">LOC105075346</name>
</gene>
<dbReference type="Proteomes" id="UP001732780">
    <property type="component" value="Chromosome 11"/>
</dbReference>
<keyword evidence="1" id="KW-1185">Reference proteome</keyword>
<reference evidence="2" key="1">
    <citation type="submission" date="2025-08" db="UniProtKB">
        <authorList>
            <consortium name="RefSeq"/>
        </authorList>
    </citation>
    <scope>IDENTIFICATION</scope>
    <source>
        <tissue evidence="2">Blood</tissue>
    </source>
</reference>
<organism evidence="1 2">
    <name type="scientific">Camelus bactrianus</name>
    <name type="common">Bactrian camel</name>
    <dbReference type="NCBI Taxonomy" id="9837"/>
    <lineage>
        <taxon>Eukaryota</taxon>
        <taxon>Metazoa</taxon>
        <taxon>Chordata</taxon>
        <taxon>Craniata</taxon>
        <taxon>Vertebrata</taxon>
        <taxon>Euteleostomi</taxon>
        <taxon>Mammalia</taxon>
        <taxon>Eutheria</taxon>
        <taxon>Laurasiatheria</taxon>
        <taxon>Artiodactyla</taxon>
        <taxon>Tylopoda</taxon>
        <taxon>Camelidae</taxon>
        <taxon>Camelus</taxon>
    </lineage>
</organism>
<evidence type="ECO:0000313" key="1">
    <source>
        <dbReference type="Proteomes" id="UP001732780"/>
    </source>
</evidence>
<evidence type="ECO:0000313" key="2">
    <source>
        <dbReference type="RefSeq" id="XP_074230386.1"/>
    </source>
</evidence>
<proteinExistence type="predicted"/>
<name>A0AC58R775_CAMBA</name>
<sequence>MMHPPQGLGASIPPTVPLLSTAALLGSASTLSEPYYQYSRFGKKPGMCHQPLPCPSSLGGTHTCALTSQVFTCAVPRGACGRTGNGGMEGRAGDWEGQRAPPETARYADPGPPLRTGAGALTQYAQGAELSSIESGSGEGRGEQASGGRGWLGGTSAGGGAQGIGSGPAPPPRRPALSSSGSTPLIPGRDSRPWRTTRVSQEGGGQLLFPLLRLCLRIFKSQEHKHIHTSNSGPNSQILSKNSNSPRCLPTRM</sequence>
<accession>A0AC58R775</accession>